<reference evidence="1" key="2">
    <citation type="submission" date="2023-05" db="EMBL/GenBank/DDBJ databases">
        <authorList>
            <person name="Fouks B."/>
        </authorList>
    </citation>
    <scope>NUCLEOTIDE SEQUENCE</scope>
    <source>
        <strain evidence="1">Stay&amp;Tobe</strain>
        <tissue evidence="1">Testes</tissue>
    </source>
</reference>
<organism evidence="1 2">
    <name type="scientific">Diploptera punctata</name>
    <name type="common">Pacific beetle cockroach</name>
    <dbReference type="NCBI Taxonomy" id="6984"/>
    <lineage>
        <taxon>Eukaryota</taxon>
        <taxon>Metazoa</taxon>
        <taxon>Ecdysozoa</taxon>
        <taxon>Arthropoda</taxon>
        <taxon>Hexapoda</taxon>
        <taxon>Insecta</taxon>
        <taxon>Pterygota</taxon>
        <taxon>Neoptera</taxon>
        <taxon>Polyneoptera</taxon>
        <taxon>Dictyoptera</taxon>
        <taxon>Blattodea</taxon>
        <taxon>Blaberoidea</taxon>
        <taxon>Blaberidae</taxon>
        <taxon>Diplopterinae</taxon>
        <taxon>Diploptera</taxon>
    </lineage>
</organism>
<feature type="non-terminal residue" evidence="1">
    <location>
        <position position="1"/>
    </location>
</feature>
<evidence type="ECO:0000313" key="1">
    <source>
        <dbReference type="EMBL" id="KAJ9595821.1"/>
    </source>
</evidence>
<protein>
    <submittedName>
        <fullName evidence="1">Uncharacterized protein</fullName>
    </submittedName>
</protein>
<keyword evidence="2" id="KW-1185">Reference proteome</keyword>
<feature type="non-terminal residue" evidence="1">
    <location>
        <position position="77"/>
    </location>
</feature>
<dbReference type="Proteomes" id="UP001233999">
    <property type="component" value="Unassembled WGS sequence"/>
</dbReference>
<reference evidence="1" key="1">
    <citation type="journal article" date="2023" name="IScience">
        <title>Live-bearing cockroach genome reveals convergent evolutionary mechanisms linked to viviparity in insects and beyond.</title>
        <authorList>
            <person name="Fouks B."/>
            <person name="Harrison M.C."/>
            <person name="Mikhailova A.A."/>
            <person name="Marchal E."/>
            <person name="English S."/>
            <person name="Carruthers M."/>
            <person name="Jennings E.C."/>
            <person name="Chiamaka E.L."/>
            <person name="Frigard R.A."/>
            <person name="Pippel M."/>
            <person name="Attardo G.M."/>
            <person name="Benoit J.B."/>
            <person name="Bornberg-Bauer E."/>
            <person name="Tobe S.S."/>
        </authorList>
    </citation>
    <scope>NUCLEOTIDE SEQUENCE</scope>
    <source>
        <strain evidence="1">Stay&amp;Tobe</strain>
    </source>
</reference>
<evidence type="ECO:0000313" key="2">
    <source>
        <dbReference type="Proteomes" id="UP001233999"/>
    </source>
</evidence>
<dbReference type="AlphaFoldDB" id="A0AAD8AB40"/>
<gene>
    <name evidence="1" type="ORF">L9F63_012976</name>
</gene>
<proteinExistence type="predicted"/>
<dbReference type="EMBL" id="JASPKZ010002311">
    <property type="protein sequence ID" value="KAJ9595821.1"/>
    <property type="molecule type" value="Genomic_DNA"/>
</dbReference>
<accession>A0AAD8AB40</accession>
<comment type="caution">
    <text evidence="1">The sequence shown here is derived from an EMBL/GenBank/DDBJ whole genome shotgun (WGS) entry which is preliminary data.</text>
</comment>
<name>A0AAD8AB40_DIPPU</name>
<sequence>STLDVHTKTSARRKHGLTRLQEYILLDVHTKTSGNMGLQDYKNIYCITILEQDKSRGFNKNWFTAVGSTYIRKQVLD</sequence>